<sequence>MRASCDPSQANQSSSAPLAVYCWRMVLQLKTEERETARGVQSLSDTSHFGITSHNGVIISSLSQSKGLPFSLTGRLWAVRVGCAQVETPHQEKTHSRSHTIHLHLSQN</sequence>
<name>A0ABV0XNQ1_9TELE</name>
<dbReference type="EMBL" id="JAHRIP010009723">
    <property type="protein sequence ID" value="MEQ2282995.1"/>
    <property type="molecule type" value="Genomic_DNA"/>
</dbReference>
<comment type="caution">
    <text evidence="2">The sequence shown here is derived from an EMBL/GenBank/DDBJ whole genome shotgun (WGS) entry which is preliminary data.</text>
</comment>
<gene>
    <name evidence="2" type="ORF">AMECASPLE_006568</name>
</gene>
<reference evidence="2 3" key="1">
    <citation type="submission" date="2021-06" db="EMBL/GenBank/DDBJ databases">
        <authorList>
            <person name="Palmer J.M."/>
        </authorList>
    </citation>
    <scope>NUCLEOTIDE SEQUENCE [LARGE SCALE GENOMIC DNA]</scope>
    <source>
        <strain evidence="2 3">AS_MEX2019</strain>
        <tissue evidence="2">Muscle</tissue>
    </source>
</reference>
<protein>
    <submittedName>
        <fullName evidence="2">Uncharacterized protein</fullName>
    </submittedName>
</protein>
<evidence type="ECO:0000313" key="2">
    <source>
        <dbReference type="EMBL" id="MEQ2282995.1"/>
    </source>
</evidence>
<feature type="region of interest" description="Disordered" evidence="1">
    <location>
        <begin position="88"/>
        <end position="108"/>
    </location>
</feature>
<evidence type="ECO:0000313" key="3">
    <source>
        <dbReference type="Proteomes" id="UP001469553"/>
    </source>
</evidence>
<dbReference type="Proteomes" id="UP001469553">
    <property type="component" value="Unassembled WGS sequence"/>
</dbReference>
<keyword evidence="3" id="KW-1185">Reference proteome</keyword>
<evidence type="ECO:0000256" key="1">
    <source>
        <dbReference type="SAM" id="MobiDB-lite"/>
    </source>
</evidence>
<accession>A0ABV0XNQ1</accession>
<organism evidence="2 3">
    <name type="scientific">Ameca splendens</name>
    <dbReference type="NCBI Taxonomy" id="208324"/>
    <lineage>
        <taxon>Eukaryota</taxon>
        <taxon>Metazoa</taxon>
        <taxon>Chordata</taxon>
        <taxon>Craniata</taxon>
        <taxon>Vertebrata</taxon>
        <taxon>Euteleostomi</taxon>
        <taxon>Actinopterygii</taxon>
        <taxon>Neopterygii</taxon>
        <taxon>Teleostei</taxon>
        <taxon>Neoteleostei</taxon>
        <taxon>Acanthomorphata</taxon>
        <taxon>Ovalentaria</taxon>
        <taxon>Atherinomorphae</taxon>
        <taxon>Cyprinodontiformes</taxon>
        <taxon>Goodeidae</taxon>
        <taxon>Ameca</taxon>
    </lineage>
</organism>
<proteinExistence type="predicted"/>